<sequence length="66" mass="6815">MIARFTFTRGAGGGFAVTRAEAVPVRIDLGVDAVRVVPADPPTRERVAAVLDRRGALADGPEVVAG</sequence>
<dbReference type="EMBL" id="CADCUS010000265">
    <property type="protein sequence ID" value="CAA9407030.1"/>
    <property type="molecule type" value="Genomic_DNA"/>
</dbReference>
<evidence type="ECO:0000313" key="1">
    <source>
        <dbReference type="EMBL" id="CAA9407030.1"/>
    </source>
</evidence>
<name>A0A6J4PCH0_9PSEU</name>
<accession>A0A6J4PCH0</accession>
<protein>
    <submittedName>
        <fullName evidence="1">Uncharacterized protein</fullName>
    </submittedName>
</protein>
<proteinExistence type="predicted"/>
<gene>
    <name evidence="1" type="ORF">AVDCRST_MAG66-1813</name>
</gene>
<dbReference type="AlphaFoldDB" id="A0A6J4PCH0"/>
<reference evidence="1" key="1">
    <citation type="submission" date="2020-02" db="EMBL/GenBank/DDBJ databases">
        <authorList>
            <person name="Meier V. D."/>
        </authorList>
    </citation>
    <scope>NUCLEOTIDE SEQUENCE</scope>
    <source>
        <strain evidence="1">AVDCRST_MAG66</strain>
    </source>
</reference>
<organism evidence="1">
    <name type="scientific">uncultured Pseudonocardia sp</name>
    <dbReference type="NCBI Taxonomy" id="211455"/>
    <lineage>
        <taxon>Bacteria</taxon>
        <taxon>Bacillati</taxon>
        <taxon>Actinomycetota</taxon>
        <taxon>Actinomycetes</taxon>
        <taxon>Pseudonocardiales</taxon>
        <taxon>Pseudonocardiaceae</taxon>
        <taxon>Pseudonocardia</taxon>
        <taxon>environmental samples</taxon>
    </lineage>
</organism>